<dbReference type="Proteomes" id="UP001378960">
    <property type="component" value="Unassembled WGS sequence"/>
</dbReference>
<dbReference type="AlphaFoldDB" id="A0AAV5R554"/>
<comment type="caution">
    <text evidence="3">The sequence shown here is derived from an EMBL/GenBank/DDBJ whole genome shotgun (WGS) entry which is preliminary data.</text>
</comment>
<sequence>MKLFIFTALCVLTSFVAAADTRWNPDFNCDGCILITTDASLAGTVSQGPTTITTVTPSIATSVVAPETTATEPVQNNPGTTTAAPTPPVVTSKTSTSISLWNPDAPVTPTLIITSANPINSPTNDNNPSTITENSDQPYTTTIIVGDVTTKTYIVSTSSVLLLIVTGTETITSVETVTVNVPVVSQIRTTITTPISTYLTRANLVPGYYNLTNADIYSDYETTEYSTYISTIENTEEQLSYSYITEYHEQLVTSTLIVFNSDVTESLSLTTGYQTITSTYFPDTYVTVISQTPAAPALETYYPTTTTATHTYTITVSAIPDVVIPTSTTSDVCGFVAAETVELFSGLAYKNVAPSAIIYLISFIHIFF</sequence>
<feature type="compositionally biased region" description="Low complexity" evidence="1">
    <location>
        <begin position="80"/>
        <end position="89"/>
    </location>
</feature>
<reference evidence="3 4" key="1">
    <citation type="journal article" date="2023" name="Elife">
        <title>Identification of key yeast species and microbe-microbe interactions impacting larval growth of Drosophila in the wild.</title>
        <authorList>
            <person name="Mure A."/>
            <person name="Sugiura Y."/>
            <person name="Maeda R."/>
            <person name="Honda K."/>
            <person name="Sakurai N."/>
            <person name="Takahashi Y."/>
            <person name="Watada M."/>
            <person name="Katoh T."/>
            <person name="Gotoh A."/>
            <person name="Gotoh Y."/>
            <person name="Taniguchi I."/>
            <person name="Nakamura K."/>
            <person name="Hayashi T."/>
            <person name="Katayama T."/>
            <person name="Uemura T."/>
            <person name="Hattori Y."/>
        </authorList>
    </citation>
    <scope>NUCLEOTIDE SEQUENCE [LARGE SCALE GENOMIC DNA]</scope>
    <source>
        <strain evidence="3 4">PK-24</strain>
    </source>
</reference>
<dbReference type="EMBL" id="BTGB01000004">
    <property type="protein sequence ID" value="GMM46651.1"/>
    <property type="molecule type" value="Genomic_DNA"/>
</dbReference>
<evidence type="ECO:0000256" key="1">
    <source>
        <dbReference type="SAM" id="MobiDB-lite"/>
    </source>
</evidence>
<accession>A0AAV5R554</accession>
<name>A0AAV5R554_PICKL</name>
<feature type="signal peptide" evidence="2">
    <location>
        <begin position="1"/>
        <end position="18"/>
    </location>
</feature>
<gene>
    <name evidence="3" type="ORF">DAPK24_032260</name>
</gene>
<proteinExistence type="predicted"/>
<feature type="chain" id="PRO_5043416902" evidence="2">
    <location>
        <begin position="19"/>
        <end position="368"/>
    </location>
</feature>
<protein>
    <submittedName>
        <fullName evidence="3">Uncharacterized protein</fullName>
    </submittedName>
</protein>
<evidence type="ECO:0000256" key="2">
    <source>
        <dbReference type="SAM" id="SignalP"/>
    </source>
</evidence>
<organism evidence="3 4">
    <name type="scientific">Pichia kluyveri</name>
    <name type="common">Yeast</name>
    <dbReference type="NCBI Taxonomy" id="36015"/>
    <lineage>
        <taxon>Eukaryota</taxon>
        <taxon>Fungi</taxon>
        <taxon>Dikarya</taxon>
        <taxon>Ascomycota</taxon>
        <taxon>Saccharomycotina</taxon>
        <taxon>Pichiomycetes</taxon>
        <taxon>Pichiales</taxon>
        <taxon>Pichiaceae</taxon>
        <taxon>Pichia</taxon>
    </lineage>
</organism>
<feature type="region of interest" description="Disordered" evidence="1">
    <location>
        <begin position="67"/>
        <end position="89"/>
    </location>
</feature>
<evidence type="ECO:0000313" key="3">
    <source>
        <dbReference type="EMBL" id="GMM46651.1"/>
    </source>
</evidence>
<evidence type="ECO:0000313" key="4">
    <source>
        <dbReference type="Proteomes" id="UP001378960"/>
    </source>
</evidence>
<keyword evidence="2" id="KW-0732">Signal</keyword>
<keyword evidence="4" id="KW-1185">Reference proteome</keyword>
<feature type="compositionally biased region" description="Polar residues" evidence="1">
    <location>
        <begin position="68"/>
        <end position="79"/>
    </location>
</feature>